<keyword evidence="9 10" id="KW-0472">Membrane</keyword>
<feature type="transmembrane region" description="Helical" evidence="10">
    <location>
        <begin position="74"/>
        <end position="98"/>
    </location>
</feature>
<keyword evidence="6 10" id="KW-0812">Transmembrane</keyword>
<feature type="transmembrane region" description="Helical" evidence="10">
    <location>
        <begin position="161"/>
        <end position="183"/>
    </location>
</feature>
<dbReference type="Proteomes" id="UP000694388">
    <property type="component" value="Unplaced"/>
</dbReference>
<evidence type="ECO:0000313" key="12">
    <source>
        <dbReference type="Ensembl" id="ENSEBUP00000013589.1"/>
    </source>
</evidence>
<keyword evidence="4" id="KW-0796">Tight junction</keyword>
<dbReference type="PRINTS" id="PR01077">
    <property type="entry name" value="CLAUDIN"/>
</dbReference>
<accession>A0A8C4WVF4</accession>
<dbReference type="GO" id="GO:0005886">
    <property type="term" value="C:plasma membrane"/>
    <property type="evidence" value="ECO:0007669"/>
    <property type="project" value="UniProtKB-SubCell"/>
</dbReference>
<comment type="subcellular location">
    <subcellularLocation>
        <location evidence="1">Cell junction</location>
        <location evidence="1">Tight junction</location>
    </subcellularLocation>
    <subcellularLocation>
        <location evidence="2">Cell membrane</location>
        <topology evidence="2">Multi-pass membrane protein</topology>
    </subcellularLocation>
</comment>
<keyword evidence="7" id="KW-0965">Cell junction</keyword>
<keyword evidence="5" id="KW-1003">Cell membrane</keyword>
<dbReference type="Pfam" id="PF00822">
    <property type="entry name" value="PMP22_Claudin"/>
    <property type="match status" value="1"/>
</dbReference>
<name>A0A8C4WVF4_EPTBU</name>
<evidence type="ECO:0000256" key="10">
    <source>
        <dbReference type="SAM" id="Phobius"/>
    </source>
</evidence>
<dbReference type="AlphaFoldDB" id="A0A8C4WVF4"/>
<sequence>MANTACEIFACFLCFVALVGLTVTTASNQWQIRIEGNTPITAAWVYRGLWLDCTLNSMGSRVCRRYFNNLNLPAYVRASQAVMIVGMLLSLIGIILAIMTMKCARIGGDDPKVKGRVVGAAGVLNILAGVSVVSVVSVYAWKTYIDFIPAIAPKNDLGMALYFGWVSGLLALVGGGMLCASCASGKKENHKKMSMFSQPRNYLDSHKAYV</sequence>
<dbReference type="PANTHER" id="PTHR12002">
    <property type="entry name" value="CLAUDIN"/>
    <property type="match status" value="1"/>
</dbReference>
<dbReference type="InterPro" id="IPR004031">
    <property type="entry name" value="PMP22/EMP/MP20/Claudin"/>
</dbReference>
<proteinExistence type="inferred from homology"/>
<evidence type="ECO:0000313" key="13">
    <source>
        <dbReference type="Proteomes" id="UP000694388"/>
    </source>
</evidence>
<protein>
    <recommendedName>
        <fullName evidence="14">Claudin</fullName>
    </recommendedName>
</protein>
<evidence type="ECO:0000256" key="3">
    <source>
        <dbReference type="ARBA" id="ARBA00008295"/>
    </source>
</evidence>
<feature type="chain" id="PRO_5034640155" description="Claudin" evidence="11">
    <location>
        <begin position="27"/>
        <end position="210"/>
    </location>
</feature>
<dbReference type="Gene3D" id="1.20.140.150">
    <property type="match status" value="1"/>
</dbReference>
<dbReference type="Ensembl" id="ENSEBUT00000014167.1">
    <property type="protein sequence ID" value="ENSEBUP00000013589.1"/>
    <property type="gene ID" value="ENSEBUG00000008582.1"/>
</dbReference>
<evidence type="ECO:0008006" key="14">
    <source>
        <dbReference type="Google" id="ProtNLM"/>
    </source>
</evidence>
<keyword evidence="13" id="KW-1185">Reference proteome</keyword>
<evidence type="ECO:0000256" key="6">
    <source>
        <dbReference type="ARBA" id="ARBA00022692"/>
    </source>
</evidence>
<keyword evidence="8 10" id="KW-1133">Transmembrane helix</keyword>
<evidence type="ECO:0000256" key="2">
    <source>
        <dbReference type="ARBA" id="ARBA00004651"/>
    </source>
</evidence>
<dbReference type="InterPro" id="IPR006187">
    <property type="entry name" value="Claudin"/>
</dbReference>
<evidence type="ECO:0000256" key="5">
    <source>
        <dbReference type="ARBA" id="ARBA00022475"/>
    </source>
</evidence>
<feature type="transmembrane region" description="Helical" evidence="10">
    <location>
        <begin position="118"/>
        <end position="141"/>
    </location>
</feature>
<dbReference type="GO" id="GO:0005923">
    <property type="term" value="C:bicellular tight junction"/>
    <property type="evidence" value="ECO:0007669"/>
    <property type="project" value="UniProtKB-SubCell"/>
</dbReference>
<dbReference type="GO" id="GO:0005198">
    <property type="term" value="F:structural molecule activity"/>
    <property type="evidence" value="ECO:0007669"/>
    <property type="project" value="InterPro"/>
</dbReference>
<organism evidence="12 13">
    <name type="scientific">Eptatretus burgeri</name>
    <name type="common">Inshore hagfish</name>
    <dbReference type="NCBI Taxonomy" id="7764"/>
    <lineage>
        <taxon>Eukaryota</taxon>
        <taxon>Metazoa</taxon>
        <taxon>Chordata</taxon>
        <taxon>Craniata</taxon>
        <taxon>Vertebrata</taxon>
        <taxon>Cyclostomata</taxon>
        <taxon>Myxini</taxon>
        <taxon>Myxiniformes</taxon>
        <taxon>Myxinidae</taxon>
        <taxon>Eptatretinae</taxon>
        <taxon>Eptatretus</taxon>
    </lineage>
</organism>
<evidence type="ECO:0000256" key="8">
    <source>
        <dbReference type="ARBA" id="ARBA00022989"/>
    </source>
</evidence>
<evidence type="ECO:0000256" key="11">
    <source>
        <dbReference type="SAM" id="SignalP"/>
    </source>
</evidence>
<feature type="signal peptide" evidence="11">
    <location>
        <begin position="1"/>
        <end position="26"/>
    </location>
</feature>
<evidence type="ECO:0000256" key="7">
    <source>
        <dbReference type="ARBA" id="ARBA00022949"/>
    </source>
</evidence>
<reference evidence="12" key="1">
    <citation type="submission" date="2025-08" db="UniProtKB">
        <authorList>
            <consortium name="Ensembl"/>
        </authorList>
    </citation>
    <scope>IDENTIFICATION</scope>
</reference>
<comment type="similarity">
    <text evidence="3">Belongs to the claudin family.</text>
</comment>
<keyword evidence="11" id="KW-0732">Signal</keyword>
<evidence type="ECO:0000256" key="1">
    <source>
        <dbReference type="ARBA" id="ARBA00004435"/>
    </source>
</evidence>
<dbReference type="GeneTree" id="ENSGT00940000157650"/>
<evidence type="ECO:0000256" key="9">
    <source>
        <dbReference type="ARBA" id="ARBA00023136"/>
    </source>
</evidence>
<reference evidence="12" key="2">
    <citation type="submission" date="2025-09" db="UniProtKB">
        <authorList>
            <consortium name="Ensembl"/>
        </authorList>
    </citation>
    <scope>IDENTIFICATION</scope>
</reference>
<evidence type="ECO:0000256" key="4">
    <source>
        <dbReference type="ARBA" id="ARBA00022427"/>
    </source>
</evidence>